<dbReference type="EMBL" id="CACVAP010000093">
    <property type="protein sequence ID" value="CAA6819770.1"/>
    <property type="molecule type" value="Genomic_DNA"/>
</dbReference>
<keyword evidence="1" id="KW-0378">Hydrolase</keyword>
<organism evidence="1">
    <name type="scientific">uncultured Sulfurovum sp</name>
    <dbReference type="NCBI Taxonomy" id="269237"/>
    <lineage>
        <taxon>Bacteria</taxon>
        <taxon>Pseudomonadati</taxon>
        <taxon>Campylobacterota</taxon>
        <taxon>Epsilonproteobacteria</taxon>
        <taxon>Campylobacterales</taxon>
        <taxon>Sulfurovaceae</taxon>
        <taxon>Sulfurovum</taxon>
        <taxon>environmental samples</taxon>
    </lineage>
</organism>
<sequence length="219" mass="25262">MKTIGLIPFWFNNGNSRDIKKLAGKHLIDYSVSLLNASTLIEETIIYSSYQDILNYIDPELKVTHLSRDSSLDNEDILIEDIIESFFADYTAETLVLLHPYSPFLTLDTLNECIKKVQTNVYDSAFTAIETKKFAWYKDNPLNFDRTKKSPKLKDLDSIISEQGLLYVLTKESFLQHKSRVGNNPYMHIINHFEGHEINEKKDFEIAELIINSGMFQGI</sequence>
<protein>
    <submittedName>
        <fullName evidence="1">HAD family hydrolase</fullName>
    </submittedName>
</protein>
<dbReference type="GO" id="GO:0008781">
    <property type="term" value="F:N-acylneuraminate cytidylyltransferase activity"/>
    <property type="evidence" value="ECO:0007669"/>
    <property type="project" value="TreeGrafter"/>
</dbReference>
<gene>
    <name evidence="1" type="ORF">HELGO_WM1410</name>
</gene>
<accession>A0A6S6TSZ4</accession>
<proteinExistence type="predicted"/>
<reference evidence="1" key="1">
    <citation type="submission" date="2020-01" db="EMBL/GenBank/DDBJ databases">
        <authorList>
            <person name="Meier V. D."/>
            <person name="Meier V D."/>
        </authorList>
    </citation>
    <scope>NUCLEOTIDE SEQUENCE</scope>
    <source>
        <strain evidence="1">HLG_WM_MAG_06</strain>
    </source>
</reference>
<dbReference type="SUPFAM" id="SSF53448">
    <property type="entry name" value="Nucleotide-diphospho-sugar transferases"/>
    <property type="match status" value="1"/>
</dbReference>
<dbReference type="InterPro" id="IPR029044">
    <property type="entry name" value="Nucleotide-diphossugar_trans"/>
</dbReference>
<dbReference type="Gene3D" id="3.90.550.10">
    <property type="entry name" value="Spore Coat Polysaccharide Biosynthesis Protein SpsA, Chain A"/>
    <property type="match status" value="1"/>
</dbReference>
<dbReference type="InterPro" id="IPR003329">
    <property type="entry name" value="Cytidylyl_trans"/>
</dbReference>
<dbReference type="PANTHER" id="PTHR21485">
    <property type="entry name" value="HAD SUPERFAMILY MEMBERS CMAS AND KDSC"/>
    <property type="match status" value="1"/>
</dbReference>
<dbReference type="PANTHER" id="PTHR21485:SF6">
    <property type="entry name" value="N-ACYLNEURAMINATE CYTIDYLYLTRANSFERASE-RELATED"/>
    <property type="match status" value="1"/>
</dbReference>
<dbReference type="Pfam" id="PF02348">
    <property type="entry name" value="CTP_transf_3"/>
    <property type="match status" value="1"/>
</dbReference>
<dbReference type="AlphaFoldDB" id="A0A6S6TSZ4"/>
<dbReference type="InterPro" id="IPR050793">
    <property type="entry name" value="CMP-NeuNAc_synthase"/>
</dbReference>
<evidence type="ECO:0000313" key="1">
    <source>
        <dbReference type="EMBL" id="CAA6819770.1"/>
    </source>
</evidence>
<dbReference type="GO" id="GO:0016787">
    <property type="term" value="F:hydrolase activity"/>
    <property type="evidence" value="ECO:0007669"/>
    <property type="project" value="UniProtKB-KW"/>
</dbReference>
<name>A0A6S6TSZ4_9BACT</name>